<comment type="caution">
    <text evidence="2">The sequence shown here is derived from an EMBL/GenBank/DDBJ whole genome shotgun (WGS) entry which is preliminary data.</text>
</comment>
<proteinExistence type="predicted"/>
<dbReference type="AlphaFoldDB" id="A0A972NMA2"/>
<dbReference type="EMBL" id="WOEZ01000078">
    <property type="protein sequence ID" value="NPT56001.1"/>
    <property type="molecule type" value="Genomic_DNA"/>
</dbReference>
<name>A0A972NMA2_9BURK</name>
<accession>A0A972NMA2</accession>
<keyword evidence="3" id="KW-1185">Reference proteome</keyword>
<evidence type="ECO:0000259" key="1">
    <source>
        <dbReference type="Pfam" id="PF08461"/>
    </source>
</evidence>
<dbReference type="Pfam" id="PF08461">
    <property type="entry name" value="WHD_RNase_R"/>
    <property type="match status" value="1"/>
</dbReference>
<dbReference type="Proteomes" id="UP000655523">
    <property type="component" value="Unassembled WGS sequence"/>
</dbReference>
<dbReference type="RefSeq" id="WP_172165906.1">
    <property type="nucleotide sequence ID" value="NZ_WOEZ01000078.1"/>
</dbReference>
<sequence>MKRDQDLLWGILAVLEASERGDENDDSIAAALGKTHPDVSFEAIRHHLLLLDDRGLAVPHGAGNWRITDIGHDAVASNPAHVTQMHTKLNQ</sequence>
<gene>
    <name evidence="2" type="ORF">GNZ13_15710</name>
</gene>
<evidence type="ECO:0000313" key="3">
    <source>
        <dbReference type="Proteomes" id="UP000655523"/>
    </source>
</evidence>
<protein>
    <recommendedName>
        <fullName evidence="1">Ribonuclease R winged-helix domain-containing protein</fullName>
    </recommendedName>
</protein>
<feature type="domain" description="Ribonuclease R winged-helix" evidence="1">
    <location>
        <begin position="11"/>
        <end position="73"/>
    </location>
</feature>
<reference evidence="2 3" key="1">
    <citation type="submission" date="2019-11" db="EMBL/GenBank/DDBJ databases">
        <title>Metabolism of dissolved organic matter in forest soils.</title>
        <authorList>
            <person name="Cyle K.T."/>
            <person name="Wilhelm R.C."/>
            <person name="Martinez C.E."/>
        </authorList>
    </citation>
    <scope>NUCLEOTIDE SEQUENCE [LARGE SCALE GENOMIC DNA]</scope>
    <source>
        <strain evidence="2 3">5N</strain>
    </source>
</reference>
<dbReference type="InterPro" id="IPR013668">
    <property type="entry name" value="RNase_R_HTH_12"/>
</dbReference>
<organism evidence="2 3">
    <name type="scientific">Paraburkholderia elongata</name>
    <dbReference type="NCBI Taxonomy" id="2675747"/>
    <lineage>
        <taxon>Bacteria</taxon>
        <taxon>Pseudomonadati</taxon>
        <taxon>Pseudomonadota</taxon>
        <taxon>Betaproteobacteria</taxon>
        <taxon>Burkholderiales</taxon>
        <taxon>Burkholderiaceae</taxon>
        <taxon>Paraburkholderia</taxon>
    </lineage>
</organism>
<evidence type="ECO:0000313" key="2">
    <source>
        <dbReference type="EMBL" id="NPT56001.1"/>
    </source>
</evidence>